<dbReference type="Proteomes" id="UP001280121">
    <property type="component" value="Unassembled WGS sequence"/>
</dbReference>
<evidence type="ECO:0000313" key="2">
    <source>
        <dbReference type="EMBL" id="KAK2655288.1"/>
    </source>
</evidence>
<dbReference type="AlphaFoldDB" id="A0AAE0CLT7"/>
<accession>A0AAE0CLT7</accession>
<keyword evidence="1" id="KW-1133">Transmembrane helix</keyword>
<evidence type="ECO:0000256" key="1">
    <source>
        <dbReference type="SAM" id="Phobius"/>
    </source>
</evidence>
<keyword evidence="1" id="KW-0472">Membrane</keyword>
<reference evidence="2" key="1">
    <citation type="journal article" date="2023" name="Plant J.">
        <title>Genome sequences and population genomics provide insights into the demographic history, inbreeding, and mutation load of two 'living fossil' tree species of Dipteronia.</title>
        <authorList>
            <person name="Feng Y."/>
            <person name="Comes H.P."/>
            <person name="Chen J."/>
            <person name="Zhu S."/>
            <person name="Lu R."/>
            <person name="Zhang X."/>
            <person name="Li P."/>
            <person name="Qiu J."/>
            <person name="Olsen K.M."/>
            <person name="Qiu Y."/>
        </authorList>
    </citation>
    <scope>NUCLEOTIDE SEQUENCE</scope>
    <source>
        <strain evidence="2">KIB01</strain>
    </source>
</reference>
<keyword evidence="1" id="KW-0812">Transmembrane</keyword>
<comment type="caution">
    <text evidence="2">The sequence shown here is derived from an EMBL/GenBank/DDBJ whole genome shotgun (WGS) entry which is preliminary data.</text>
</comment>
<feature type="transmembrane region" description="Helical" evidence="1">
    <location>
        <begin position="55"/>
        <end position="79"/>
    </location>
</feature>
<keyword evidence="3" id="KW-1185">Reference proteome</keyword>
<sequence>MFHLHALSLCLLSLLLLLLLLRLWNNFLSDGLWILILEMGFGFCMSLWYKVVDLFNFTLASLSFEVGWFCYFMKCLIYFRGLEVLEKLT</sequence>
<feature type="transmembrane region" description="Helical" evidence="1">
    <location>
        <begin position="6"/>
        <end position="24"/>
    </location>
</feature>
<protein>
    <submittedName>
        <fullName evidence="2">Uncharacterized protein</fullName>
    </submittedName>
</protein>
<proteinExistence type="predicted"/>
<feature type="transmembrane region" description="Helical" evidence="1">
    <location>
        <begin position="31"/>
        <end position="49"/>
    </location>
</feature>
<gene>
    <name evidence="2" type="ORF">Ddye_008340</name>
</gene>
<name>A0AAE0CLT7_9ROSI</name>
<organism evidence="2 3">
    <name type="scientific">Dipteronia dyeriana</name>
    <dbReference type="NCBI Taxonomy" id="168575"/>
    <lineage>
        <taxon>Eukaryota</taxon>
        <taxon>Viridiplantae</taxon>
        <taxon>Streptophyta</taxon>
        <taxon>Embryophyta</taxon>
        <taxon>Tracheophyta</taxon>
        <taxon>Spermatophyta</taxon>
        <taxon>Magnoliopsida</taxon>
        <taxon>eudicotyledons</taxon>
        <taxon>Gunneridae</taxon>
        <taxon>Pentapetalae</taxon>
        <taxon>rosids</taxon>
        <taxon>malvids</taxon>
        <taxon>Sapindales</taxon>
        <taxon>Sapindaceae</taxon>
        <taxon>Hippocastanoideae</taxon>
        <taxon>Acereae</taxon>
        <taxon>Dipteronia</taxon>
    </lineage>
</organism>
<evidence type="ECO:0000313" key="3">
    <source>
        <dbReference type="Proteomes" id="UP001280121"/>
    </source>
</evidence>
<dbReference type="EMBL" id="JANJYI010000003">
    <property type="protein sequence ID" value="KAK2655288.1"/>
    <property type="molecule type" value="Genomic_DNA"/>
</dbReference>